<gene>
    <name evidence="3" type="ORF">ABC969_10290</name>
</gene>
<reference evidence="3 4" key="1">
    <citation type="submission" date="2024-05" db="EMBL/GenBank/DDBJ databases">
        <authorList>
            <person name="Liu Q."/>
            <person name="Xin Y.-H."/>
        </authorList>
    </citation>
    <scope>NUCLEOTIDE SEQUENCE [LARGE SCALE GENOMIC DNA]</scope>
    <source>
        <strain evidence="3 4">CGMCC 1.15349</strain>
    </source>
</reference>
<protein>
    <submittedName>
        <fullName evidence="3">DUF4136 domain-containing protein</fullName>
    </submittedName>
</protein>
<dbReference type="PROSITE" id="PS51257">
    <property type="entry name" value="PROKAR_LIPOPROTEIN"/>
    <property type="match status" value="1"/>
</dbReference>
<dbReference type="Pfam" id="PF13590">
    <property type="entry name" value="DUF4136"/>
    <property type="match status" value="1"/>
</dbReference>
<organism evidence="3 4">
    <name type="scientific">Sphingomonas qilianensis</name>
    <dbReference type="NCBI Taxonomy" id="1736690"/>
    <lineage>
        <taxon>Bacteria</taxon>
        <taxon>Pseudomonadati</taxon>
        <taxon>Pseudomonadota</taxon>
        <taxon>Alphaproteobacteria</taxon>
        <taxon>Sphingomonadales</taxon>
        <taxon>Sphingomonadaceae</taxon>
        <taxon>Sphingomonas</taxon>
    </lineage>
</organism>
<dbReference type="EMBL" id="JBDIMF010000004">
    <property type="protein sequence ID" value="MEN2786807.1"/>
    <property type="molecule type" value="Genomic_DNA"/>
</dbReference>
<evidence type="ECO:0000256" key="1">
    <source>
        <dbReference type="SAM" id="SignalP"/>
    </source>
</evidence>
<dbReference type="InterPro" id="IPR025411">
    <property type="entry name" value="DUF4136"/>
</dbReference>
<evidence type="ECO:0000313" key="3">
    <source>
        <dbReference type="EMBL" id="MEN2786807.1"/>
    </source>
</evidence>
<evidence type="ECO:0000313" key="4">
    <source>
        <dbReference type="Proteomes" id="UP001404104"/>
    </source>
</evidence>
<feature type="domain" description="DUF4136" evidence="2">
    <location>
        <begin position="58"/>
        <end position="198"/>
    </location>
</feature>
<evidence type="ECO:0000259" key="2">
    <source>
        <dbReference type="Pfam" id="PF13590"/>
    </source>
</evidence>
<feature type="signal peptide" evidence="1">
    <location>
        <begin position="1"/>
        <end position="20"/>
    </location>
</feature>
<feature type="chain" id="PRO_5045255865" evidence="1">
    <location>
        <begin position="21"/>
        <end position="207"/>
    </location>
</feature>
<proteinExistence type="predicted"/>
<keyword evidence="4" id="KW-1185">Reference proteome</keyword>
<dbReference type="RefSeq" id="WP_345864716.1">
    <property type="nucleotide sequence ID" value="NZ_JBDIMF010000004.1"/>
</dbReference>
<dbReference type="Proteomes" id="UP001404104">
    <property type="component" value="Unassembled WGS sequence"/>
</dbReference>
<accession>A0ABU9XSK5</accession>
<keyword evidence="1" id="KW-0732">Signal</keyword>
<sequence length="207" mass="20898">MNTMKFAALGLALAAATLGACTTTTTSGPVDVTRFHLGAPLERGSVTVEPLPGGAGPSLEFQTYADAVREQLLASGYTAPAAGPAQYLAVVSFTRAAREIEPRRSPVSIGLGGGGFSGGGRRGGGGVGLGGGISFPIGKAKARAAVATELAVQIRRRTDGTVIWEGRAQTDALDTAPEAQANMAAGKLARALFQGFPGESGRTITVK</sequence>
<name>A0ABU9XSK5_9SPHN</name>
<comment type="caution">
    <text evidence="3">The sequence shown here is derived from an EMBL/GenBank/DDBJ whole genome shotgun (WGS) entry which is preliminary data.</text>
</comment>